<reference evidence="1" key="2">
    <citation type="journal article" date="2007" name="Science">
        <title>Draft genome sequence of the sexually transmitted pathogen Trichomonas vaginalis.</title>
        <authorList>
            <person name="Carlton J.M."/>
            <person name="Hirt R.P."/>
            <person name="Silva J.C."/>
            <person name="Delcher A.L."/>
            <person name="Schatz M."/>
            <person name="Zhao Q."/>
            <person name="Wortman J.R."/>
            <person name="Bidwell S.L."/>
            <person name="Alsmark U.C.M."/>
            <person name="Besteiro S."/>
            <person name="Sicheritz-Ponten T."/>
            <person name="Noel C.J."/>
            <person name="Dacks J.B."/>
            <person name="Foster P.G."/>
            <person name="Simillion C."/>
            <person name="Van de Peer Y."/>
            <person name="Miranda-Saavedra D."/>
            <person name="Barton G.J."/>
            <person name="Westrop G.D."/>
            <person name="Mueller S."/>
            <person name="Dessi D."/>
            <person name="Fiori P.L."/>
            <person name="Ren Q."/>
            <person name="Paulsen I."/>
            <person name="Zhang H."/>
            <person name="Bastida-Corcuera F.D."/>
            <person name="Simoes-Barbosa A."/>
            <person name="Brown M.T."/>
            <person name="Hayes R.D."/>
            <person name="Mukherjee M."/>
            <person name="Okumura C.Y."/>
            <person name="Schneider R."/>
            <person name="Smith A.J."/>
            <person name="Vanacova S."/>
            <person name="Villalvazo M."/>
            <person name="Haas B.J."/>
            <person name="Pertea M."/>
            <person name="Feldblyum T.V."/>
            <person name="Utterback T.R."/>
            <person name="Shu C.L."/>
            <person name="Osoegawa K."/>
            <person name="de Jong P.J."/>
            <person name="Hrdy I."/>
            <person name="Horvathova L."/>
            <person name="Zubacova Z."/>
            <person name="Dolezal P."/>
            <person name="Malik S.B."/>
            <person name="Logsdon J.M. Jr."/>
            <person name="Henze K."/>
            <person name="Gupta A."/>
            <person name="Wang C.C."/>
            <person name="Dunne R.L."/>
            <person name="Upcroft J.A."/>
            <person name="Upcroft P."/>
            <person name="White O."/>
            <person name="Salzberg S.L."/>
            <person name="Tang P."/>
            <person name="Chiu C.-H."/>
            <person name="Lee Y.-S."/>
            <person name="Embley T.M."/>
            <person name="Coombs G.H."/>
            <person name="Mottram J.C."/>
            <person name="Tachezy J."/>
            <person name="Fraser-Liggett C.M."/>
            <person name="Johnson P.J."/>
        </authorList>
    </citation>
    <scope>NUCLEOTIDE SEQUENCE [LARGE SCALE GENOMIC DNA]</scope>
    <source>
        <strain evidence="1">G3</strain>
    </source>
</reference>
<dbReference type="VEuPathDB" id="TrichDB:TVAG_393660"/>
<accession>A2GPA8</accession>
<evidence type="ECO:0000313" key="2">
    <source>
        <dbReference type="Proteomes" id="UP000001542"/>
    </source>
</evidence>
<evidence type="ECO:0000313" key="1">
    <source>
        <dbReference type="EMBL" id="EAX81007.1"/>
    </source>
</evidence>
<keyword evidence="2" id="KW-1185">Reference proteome</keyword>
<reference evidence="1" key="1">
    <citation type="submission" date="2006-10" db="EMBL/GenBank/DDBJ databases">
        <authorList>
            <person name="Amadeo P."/>
            <person name="Zhao Q."/>
            <person name="Wortman J."/>
            <person name="Fraser-Liggett C."/>
            <person name="Carlton J."/>
        </authorList>
    </citation>
    <scope>NUCLEOTIDE SEQUENCE</scope>
    <source>
        <strain evidence="1">G3</strain>
    </source>
</reference>
<gene>
    <name evidence="1" type="ORF">TVAG_393660</name>
</gene>
<dbReference type="Proteomes" id="UP000001542">
    <property type="component" value="Unassembled WGS sequence"/>
</dbReference>
<dbReference type="VEuPathDB" id="TrichDB:TVAGG3_0650810"/>
<dbReference type="RefSeq" id="XP_001293937.1">
    <property type="nucleotide sequence ID" value="XM_001293936.1"/>
</dbReference>
<organism evidence="1 2">
    <name type="scientific">Trichomonas vaginalis (strain ATCC PRA-98 / G3)</name>
    <dbReference type="NCBI Taxonomy" id="412133"/>
    <lineage>
        <taxon>Eukaryota</taxon>
        <taxon>Metamonada</taxon>
        <taxon>Parabasalia</taxon>
        <taxon>Trichomonadida</taxon>
        <taxon>Trichomonadidae</taxon>
        <taxon>Trichomonas</taxon>
    </lineage>
</organism>
<sequence length="100" mass="11533">MGTVERSASVPLICILTQKGWDVARDARNLIPNPETRGKVQGWMDNVGRQAGNYYNKANDYYNQAGHYMDQGERFFNRGYNHAQQWVNNNQPQPPQTWGM</sequence>
<dbReference type="AlphaFoldDB" id="A2GPA8"/>
<dbReference type="InParanoid" id="A2GPA8"/>
<protein>
    <submittedName>
        <fullName evidence="1">Uncharacterized protein</fullName>
    </submittedName>
</protein>
<dbReference type="KEGG" id="tva:4738453"/>
<dbReference type="EMBL" id="DS118069">
    <property type="protein sequence ID" value="EAX81007.1"/>
    <property type="molecule type" value="Genomic_DNA"/>
</dbReference>
<name>A2GPA8_TRIV3</name>
<proteinExistence type="predicted"/>